<protein>
    <submittedName>
        <fullName evidence="2">Uncharacterized protein</fullName>
    </submittedName>
</protein>
<sequence>MSVEISVKELISGCNHMLLLQIPAELRSFLINLHLTGITFAIPPLLSVTNYAFFGRWSPPNLFQFKQDFFLHLRDKDLEGPLLFQDSEFIFKD</sequence>
<dbReference type="WBParaSite" id="SMTH1_95420.1">
    <property type="protein sequence ID" value="SMTH1_95420.1"/>
    <property type="gene ID" value="SMTH1_95420"/>
</dbReference>
<evidence type="ECO:0000313" key="1">
    <source>
        <dbReference type="Proteomes" id="UP000050791"/>
    </source>
</evidence>
<proteinExistence type="predicted"/>
<name>A0AA85C206_9TREM</name>
<dbReference type="AlphaFoldDB" id="A0AA85C206"/>
<dbReference type="Proteomes" id="UP000050791">
    <property type="component" value="Unassembled WGS sequence"/>
</dbReference>
<evidence type="ECO:0000313" key="2">
    <source>
        <dbReference type="WBParaSite" id="SMTH1_95420.1"/>
    </source>
</evidence>
<accession>A0AA85C206</accession>
<organism evidence="1 2">
    <name type="scientific">Schistosoma mattheei</name>
    <dbReference type="NCBI Taxonomy" id="31246"/>
    <lineage>
        <taxon>Eukaryota</taxon>
        <taxon>Metazoa</taxon>
        <taxon>Spiralia</taxon>
        <taxon>Lophotrochozoa</taxon>
        <taxon>Platyhelminthes</taxon>
        <taxon>Trematoda</taxon>
        <taxon>Digenea</taxon>
        <taxon>Strigeidida</taxon>
        <taxon>Schistosomatoidea</taxon>
        <taxon>Schistosomatidae</taxon>
        <taxon>Schistosoma</taxon>
    </lineage>
</organism>
<reference evidence="2" key="1">
    <citation type="submission" date="2023-11" db="UniProtKB">
        <authorList>
            <consortium name="WormBaseParasite"/>
        </authorList>
    </citation>
    <scope>IDENTIFICATION</scope>
</reference>